<name>A0A932ML51_UNCTE</name>
<comment type="similarity">
    <text evidence="10">Belongs to the PlsY family.</text>
</comment>
<keyword evidence="5 10" id="KW-1133">Transmembrane helix</keyword>
<dbReference type="HAMAP" id="MF_01043">
    <property type="entry name" value="PlsY"/>
    <property type="match status" value="1"/>
</dbReference>
<keyword evidence="4 10" id="KW-0812">Transmembrane</keyword>
<keyword evidence="1 10" id="KW-1003">Cell membrane</keyword>
<dbReference type="PANTHER" id="PTHR30309">
    <property type="entry name" value="INNER MEMBRANE PROTEIN YGIH"/>
    <property type="match status" value="1"/>
</dbReference>
<comment type="pathway">
    <text evidence="10">Lipid metabolism; phospholipid metabolism.</text>
</comment>
<dbReference type="SMART" id="SM01207">
    <property type="entry name" value="G3P_acyltransf"/>
    <property type="match status" value="1"/>
</dbReference>
<dbReference type="Pfam" id="PF02660">
    <property type="entry name" value="G3P_acyltransf"/>
    <property type="match status" value="1"/>
</dbReference>
<comment type="subcellular location">
    <subcellularLocation>
        <location evidence="10">Cell membrane</location>
        <topology evidence="10">Multi-pass membrane protein</topology>
    </subcellularLocation>
</comment>
<evidence type="ECO:0000256" key="5">
    <source>
        <dbReference type="ARBA" id="ARBA00022989"/>
    </source>
</evidence>
<proteinExistence type="inferred from homology"/>
<evidence type="ECO:0000256" key="6">
    <source>
        <dbReference type="ARBA" id="ARBA00023098"/>
    </source>
</evidence>
<sequence>MQALLQGALACALAYLIGSISPAWFAGRARGLDLRFEGEETLDGENAWRVLGRGAGALVFLADMLKGQAAVELAYRIAETPLAIALAGLAVTAGHVWPLFHGGAGGRGLAPAAGVLLAASPWTLAISATLFALLASLTGRLAHAELFAIALMPGAAILAGRGDPSLMLLAIGLAGILIWARWRLVEVFLGVRKEEEEEK</sequence>
<feature type="transmembrane region" description="Helical" evidence="10">
    <location>
        <begin position="166"/>
        <end position="184"/>
    </location>
</feature>
<gene>
    <name evidence="10" type="primary">plsY</name>
    <name evidence="11" type="ORF">HYZ11_04205</name>
</gene>
<keyword evidence="6 10" id="KW-0443">Lipid metabolism</keyword>
<organism evidence="11 12">
    <name type="scientific">Tectimicrobiota bacterium</name>
    <dbReference type="NCBI Taxonomy" id="2528274"/>
    <lineage>
        <taxon>Bacteria</taxon>
        <taxon>Pseudomonadati</taxon>
        <taxon>Nitrospinota/Tectimicrobiota group</taxon>
        <taxon>Candidatus Tectimicrobiota</taxon>
    </lineage>
</organism>
<dbReference type="GO" id="GO:0043772">
    <property type="term" value="F:acyl-phosphate glycerol-3-phosphate acyltransferase activity"/>
    <property type="evidence" value="ECO:0007669"/>
    <property type="project" value="UniProtKB-UniRule"/>
</dbReference>
<comment type="caution">
    <text evidence="11">The sequence shown here is derived from an EMBL/GenBank/DDBJ whole genome shotgun (WGS) entry which is preliminary data.</text>
</comment>
<dbReference type="GO" id="GO:0008654">
    <property type="term" value="P:phospholipid biosynthetic process"/>
    <property type="evidence" value="ECO:0007669"/>
    <property type="project" value="UniProtKB-UniRule"/>
</dbReference>
<dbReference type="Proteomes" id="UP000782312">
    <property type="component" value="Unassembled WGS sequence"/>
</dbReference>
<keyword evidence="9 10" id="KW-1208">Phospholipid metabolism</keyword>
<comment type="catalytic activity">
    <reaction evidence="10">
        <text>an acyl phosphate + sn-glycerol 3-phosphate = a 1-acyl-sn-glycero-3-phosphate + phosphate</text>
        <dbReference type="Rhea" id="RHEA:34075"/>
        <dbReference type="ChEBI" id="CHEBI:43474"/>
        <dbReference type="ChEBI" id="CHEBI:57597"/>
        <dbReference type="ChEBI" id="CHEBI:57970"/>
        <dbReference type="ChEBI" id="CHEBI:59918"/>
        <dbReference type="EC" id="2.3.1.275"/>
    </reaction>
</comment>
<evidence type="ECO:0000256" key="2">
    <source>
        <dbReference type="ARBA" id="ARBA00022516"/>
    </source>
</evidence>
<comment type="subunit">
    <text evidence="10">Probably interacts with PlsX.</text>
</comment>
<protein>
    <recommendedName>
        <fullName evidence="10">Glycerol-3-phosphate acyltransferase</fullName>
    </recommendedName>
    <alternativeName>
        <fullName evidence="10">Acyl-PO4 G3P acyltransferase</fullName>
    </alternativeName>
    <alternativeName>
        <fullName evidence="10">Acyl-phosphate--glycerol-3-phosphate acyltransferase</fullName>
    </alternativeName>
    <alternativeName>
        <fullName evidence="10">G3P acyltransferase</fullName>
        <shortName evidence="10">GPAT</shortName>
        <ecNumber evidence="10">2.3.1.275</ecNumber>
    </alternativeName>
    <alternativeName>
        <fullName evidence="10">Lysophosphatidic acid synthase</fullName>
        <shortName evidence="10">LPA synthase</shortName>
    </alternativeName>
</protein>
<evidence type="ECO:0000313" key="11">
    <source>
        <dbReference type="EMBL" id="MBI3126789.1"/>
    </source>
</evidence>
<evidence type="ECO:0000256" key="4">
    <source>
        <dbReference type="ARBA" id="ARBA00022692"/>
    </source>
</evidence>
<keyword evidence="11" id="KW-0012">Acyltransferase</keyword>
<feature type="transmembrane region" description="Helical" evidence="10">
    <location>
        <begin position="109"/>
        <end position="134"/>
    </location>
</feature>
<dbReference type="EC" id="2.3.1.275" evidence="10"/>
<comment type="function">
    <text evidence="10">Catalyzes the transfer of an acyl group from acyl-phosphate (acyl-PO(4)) to glycerol-3-phosphate (G3P) to form lysophosphatidic acid (LPA). This enzyme utilizes acyl-phosphate as fatty acyl donor, but not acyl-CoA or acyl-ACP.</text>
</comment>
<dbReference type="AlphaFoldDB" id="A0A932ML51"/>
<keyword evidence="8 10" id="KW-0594">Phospholipid biosynthesis</keyword>
<feature type="transmembrane region" description="Helical" evidence="10">
    <location>
        <begin position="141"/>
        <end position="160"/>
    </location>
</feature>
<feature type="transmembrane region" description="Helical" evidence="10">
    <location>
        <begin position="77"/>
        <end position="97"/>
    </location>
</feature>
<dbReference type="GO" id="GO:0005886">
    <property type="term" value="C:plasma membrane"/>
    <property type="evidence" value="ECO:0007669"/>
    <property type="project" value="UniProtKB-SubCell"/>
</dbReference>
<evidence type="ECO:0000256" key="9">
    <source>
        <dbReference type="ARBA" id="ARBA00023264"/>
    </source>
</evidence>
<evidence type="ECO:0000313" key="12">
    <source>
        <dbReference type="Proteomes" id="UP000782312"/>
    </source>
</evidence>
<accession>A0A932ML51</accession>
<evidence type="ECO:0000256" key="10">
    <source>
        <dbReference type="HAMAP-Rule" id="MF_01043"/>
    </source>
</evidence>
<dbReference type="EMBL" id="JACPUR010000013">
    <property type="protein sequence ID" value="MBI3126789.1"/>
    <property type="molecule type" value="Genomic_DNA"/>
</dbReference>
<keyword evidence="3 10" id="KW-0808">Transferase</keyword>
<evidence type="ECO:0000256" key="3">
    <source>
        <dbReference type="ARBA" id="ARBA00022679"/>
    </source>
</evidence>
<dbReference type="PANTHER" id="PTHR30309:SF0">
    <property type="entry name" value="GLYCEROL-3-PHOSPHATE ACYLTRANSFERASE-RELATED"/>
    <property type="match status" value="1"/>
</dbReference>
<evidence type="ECO:0000256" key="1">
    <source>
        <dbReference type="ARBA" id="ARBA00022475"/>
    </source>
</evidence>
<reference evidence="11" key="1">
    <citation type="submission" date="2020-07" db="EMBL/GenBank/DDBJ databases">
        <title>Huge and variable diversity of episymbiotic CPR bacteria and DPANN archaea in groundwater ecosystems.</title>
        <authorList>
            <person name="He C.Y."/>
            <person name="Keren R."/>
            <person name="Whittaker M."/>
            <person name="Farag I.F."/>
            <person name="Doudna J."/>
            <person name="Cate J.H.D."/>
            <person name="Banfield J.F."/>
        </authorList>
    </citation>
    <scope>NUCLEOTIDE SEQUENCE</scope>
    <source>
        <strain evidence="11">NC_groundwater_763_Ag_S-0.2um_68_21</strain>
    </source>
</reference>
<evidence type="ECO:0000256" key="8">
    <source>
        <dbReference type="ARBA" id="ARBA00023209"/>
    </source>
</evidence>
<keyword evidence="7 10" id="KW-0472">Membrane</keyword>
<dbReference type="InterPro" id="IPR003811">
    <property type="entry name" value="G3P_acylTferase_PlsY"/>
</dbReference>
<evidence type="ECO:0000256" key="7">
    <source>
        <dbReference type="ARBA" id="ARBA00023136"/>
    </source>
</evidence>
<keyword evidence="2 10" id="KW-0444">Lipid biosynthesis</keyword>